<dbReference type="Gene3D" id="3.40.50.720">
    <property type="entry name" value="NAD(P)-binding Rossmann-like Domain"/>
    <property type="match status" value="1"/>
</dbReference>
<reference evidence="3 4" key="1">
    <citation type="submission" date="2018-01" db="EMBL/GenBank/DDBJ databases">
        <title>Draft genome of the strawberry crown rot pathogen Phytophthora cactorum.</title>
        <authorList>
            <person name="Armitage A.D."/>
            <person name="Lysoe E."/>
            <person name="Nellist C.F."/>
            <person name="Harrison R.J."/>
            <person name="Brurberg M.B."/>
        </authorList>
    </citation>
    <scope>NUCLEOTIDE SEQUENCE [LARGE SCALE GENOMIC DNA]</scope>
    <source>
        <strain evidence="3 4">10300</strain>
    </source>
</reference>
<comment type="similarity">
    <text evidence="1">Belongs to the short-chain dehydrogenases/reductases (SDR) family.</text>
</comment>
<dbReference type="AlphaFoldDB" id="A0A329RE99"/>
<keyword evidence="4" id="KW-1185">Reference proteome</keyword>
<gene>
    <name evidence="3" type="ORF">PC110_g20548</name>
</gene>
<dbReference type="GO" id="GO:0016491">
    <property type="term" value="F:oxidoreductase activity"/>
    <property type="evidence" value="ECO:0007669"/>
    <property type="project" value="UniProtKB-KW"/>
</dbReference>
<dbReference type="Proteomes" id="UP000251314">
    <property type="component" value="Unassembled WGS sequence"/>
</dbReference>
<evidence type="ECO:0000313" key="4">
    <source>
        <dbReference type="Proteomes" id="UP000251314"/>
    </source>
</evidence>
<dbReference type="InterPro" id="IPR036291">
    <property type="entry name" value="NAD(P)-bd_dom_sf"/>
</dbReference>
<proteinExistence type="inferred from homology"/>
<name>A0A329RE99_9STRA</name>
<evidence type="ECO:0000313" key="3">
    <source>
        <dbReference type="EMBL" id="RAW23015.1"/>
    </source>
</evidence>
<dbReference type="SUPFAM" id="SSF51735">
    <property type="entry name" value="NAD(P)-binding Rossmann-fold domains"/>
    <property type="match status" value="1"/>
</dbReference>
<sequence length="126" mass="14260">MGESPRVVTVASLLHRLAYFFFHEDEVMINNEKEYGQIAAYCVSKLCNLLFTLELDRRLQAAGINKVTTVAAKPGHCDTNIMKKKCRCQSEQLDLVVGFSLGRVRAATKCEEGCAVNPVRCYDWRR</sequence>
<evidence type="ECO:0000256" key="2">
    <source>
        <dbReference type="ARBA" id="ARBA00023002"/>
    </source>
</evidence>
<evidence type="ECO:0008006" key="5">
    <source>
        <dbReference type="Google" id="ProtNLM"/>
    </source>
</evidence>
<dbReference type="VEuPathDB" id="FungiDB:PC110_g20548"/>
<dbReference type="OrthoDB" id="191139at2759"/>
<dbReference type="STRING" id="29920.A0A329RE99"/>
<accession>A0A329RE99</accession>
<dbReference type="EMBL" id="MJFZ01001153">
    <property type="protein sequence ID" value="RAW23015.1"/>
    <property type="molecule type" value="Genomic_DNA"/>
</dbReference>
<organism evidence="3 4">
    <name type="scientific">Phytophthora cactorum</name>
    <dbReference type="NCBI Taxonomy" id="29920"/>
    <lineage>
        <taxon>Eukaryota</taxon>
        <taxon>Sar</taxon>
        <taxon>Stramenopiles</taxon>
        <taxon>Oomycota</taxon>
        <taxon>Peronosporomycetes</taxon>
        <taxon>Peronosporales</taxon>
        <taxon>Peronosporaceae</taxon>
        <taxon>Phytophthora</taxon>
    </lineage>
</organism>
<evidence type="ECO:0000256" key="1">
    <source>
        <dbReference type="ARBA" id="ARBA00006484"/>
    </source>
</evidence>
<dbReference type="PANTHER" id="PTHR24320">
    <property type="entry name" value="RETINOL DEHYDROGENASE"/>
    <property type="match status" value="1"/>
</dbReference>
<comment type="caution">
    <text evidence="3">The sequence shown here is derived from an EMBL/GenBank/DDBJ whole genome shotgun (WGS) entry which is preliminary data.</text>
</comment>
<dbReference type="PANTHER" id="PTHR24320:SF148">
    <property type="entry name" value="NAD(P)-BINDING ROSSMANN-FOLD SUPERFAMILY PROTEIN"/>
    <property type="match status" value="1"/>
</dbReference>
<protein>
    <recommendedName>
        <fullName evidence="5">NAD(P)-binding domain</fullName>
    </recommendedName>
</protein>
<keyword evidence="2" id="KW-0560">Oxidoreductase</keyword>